<dbReference type="EMBL" id="BARU01034861">
    <property type="protein sequence ID" value="GAH68477.1"/>
    <property type="molecule type" value="Genomic_DNA"/>
</dbReference>
<dbReference type="InterPro" id="IPR027417">
    <property type="entry name" value="P-loop_NTPase"/>
</dbReference>
<organism evidence="2">
    <name type="scientific">marine sediment metagenome</name>
    <dbReference type="NCBI Taxonomy" id="412755"/>
    <lineage>
        <taxon>unclassified sequences</taxon>
        <taxon>metagenomes</taxon>
        <taxon>ecological metagenomes</taxon>
    </lineage>
</organism>
<gene>
    <name evidence="2" type="ORF">S03H2_54662</name>
</gene>
<proteinExistence type="predicted"/>
<reference evidence="2" key="1">
    <citation type="journal article" date="2014" name="Front. Microbiol.">
        <title>High frequency of phylogenetically diverse reductive dehalogenase-homologous genes in deep subseafloor sedimentary metagenomes.</title>
        <authorList>
            <person name="Kawai M."/>
            <person name="Futagami T."/>
            <person name="Toyoda A."/>
            <person name="Takaki Y."/>
            <person name="Nishi S."/>
            <person name="Hori S."/>
            <person name="Arai W."/>
            <person name="Tsubouchi T."/>
            <person name="Morono Y."/>
            <person name="Uchiyama I."/>
            <person name="Ito T."/>
            <person name="Fujiyama A."/>
            <person name="Inagaki F."/>
            <person name="Takami H."/>
        </authorList>
    </citation>
    <scope>NUCLEOTIDE SEQUENCE</scope>
    <source>
        <strain evidence="2">Expedition CK06-06</strain>
    </source>
</reference>
<sequence>MQTEENEEKRGNDLEPISEVLKNLPPKDTGRALSDEPGEGEQVTCPLCCDAHIVHPLREDGTVDYSNVVPCKCVREQIERERARNLLRYCELPVGTAHMTFENFKVTPELQEAYDLAIQLAEGGEVTWLALMAGTNSGKTHLASAICRRWLERGIPA</sequence>
<accession>X1HGE4</accession>
<evidence type="ECO:0000256" key="1">
    <source>
        <dbReference type="SAM" id="MobiDB-lite"/>
    </source>
</evidence>
<protein>
    <submittedName>
        <fullName evidence="2">Uncharacterized protein</fullName>
    </submittedName>
</protein>
<dbReference type="Gene3D" id="3.40.50.300">
    <property type="entry name" value="P-loop containing nucleotide triphosphate hydrolases"/>
    <property type="match status" value="1"/>
</dbReference>
<comment type="caution">
    <text evidence="2">The sequence shown here is derived from an EMBL/GenBank/DDBJ whole genome shotgun (WGS) entry which is preliminary data.</text>
</comment>
<feature type="non-terminal residue" evidence="2">
    <location>
        <position position="157"/>
    </location>
</feature>
<name>X1HGE4_9ZZZZ</name>
<dbReference type="AlphaFoldDB" id="X1HGE4"/>
<evidence type="ECO:0000313" key="2">
    <source>
        <dbReference type="EMBL" id="GAH68477.1"/>
    </source>
</evidence>
<feature type="region of interest" description="Disordered" evidence="1">
    <location>
        <begin position="1"/>
        <end position="38"/>
    </location>
</feature>